<dbReference type="Proteomes" id="UP000001542">
    <property type="component" value="Unassembled WGS sequence"/>
</dbReference>
<dbReference type="AlphaFoldDB" id="A2FAJ0"/>
<proteinExistence type="predicted"/>
<dbReference type="VEuPathDB" id="TrichDB:TVAGG3_0480060"/>
<reference evidence="1" key="1">
    <citation type="submission" date="2006-10" db="EMBL/GenBank/DDBJ databases">
        <authorList>
            <person name="Amadeo P."/>
            <person name="Zhao Q."/>
            <person name="Wortman J."/>
            <person name="Fraser-Liggett C."/>
            <person name="Carlton J."/>
        </authorList>
    </citation>
    <scope>NUCLEOTIDE SEQUENCE</scope>
    <source>
        <strain evidence="1">G3</strain>
    </source>
</reference>
<sequence length="206" mass="24418">MNNMKSVLTKYSPTLRRDFLAILVKLSAKKLQTYTVRNDWRTKTGMLEFLQRNWDRISNFIEQDPAINWFCINYTPLEKIFTDRKFALFIQDSWDVVGRILSRPDVLMVFKYQIPTVLSLLESKIPITIPQIWTQYQASNDLFHVIEMYKNGGVPVSPQDQCEIPRLVTTEEIFYSPDNNYDPNFDNFEIDFTDQNIFDQCLFLDE</sequence>
<dbReference type="InParanoid" id="A2FAJ0"/>
<accession>A2FAJ0</accession>
<protein>
    <submittedName>
        <fullName evidence="1">Uncharacterized protein</fullName>
    </submittedName>
</protein>
<dbReference type="RefSeq" id="XP_001311013.1">
    <property type="nucleotide sequence ID" value="XM_001311012.1"/>
</dbReference>
<keyword evidence="2" id="KW-1185">Reference proteome</keyword>
<dbReference type="VEuPathDB" id="TrichDB:TVAG_415070"/>
<dbReference type="KEGG" id="tva:4755873"/>
<evidence type="ECO:0000313" key="1">
    <source>
        <dbReference type="EMBL" id="EAX98083.1"/>
    </source>
</evidence>
<organism evidence="1 2">
    <name type="scientific">Trichomonas vaginalis (strain ATCC PRA-98 / G3)</name>
    <dbReference type="NCBI Taxonomy" id="412133"/>
    <lineage>
        <taxon>Eukaryota</taxon>
        <taxon>Metamonada</taxon>
        <taxon>Parabasalia</taxon>
        <taxon>Trichomonadida</taxon>
        <taxon>Trichomonadidae</taxon>
        <taxon>Trichomonas</taxon>
    </lineage>
</organism>
<dbReference type="EMBL" id="DS113689">
    <property type="protein sequence ID" value="EAX98083.1"/>
    <property type="molecule type" value="Genomic_DNA"/>
</dbReference>
<reference evidence="1" key="2">
    <citation type="journal article" date="2007" name="Science">
        <title>Draft genome sequence of the sexually transmitted pathogen Trichomonas vaginalis.</title>
        <authorList>
            <person name="Carlton J.M."/>
            <person name="Hirt R.P."/>
            <person name="Silva J.C."/>
            <person name="Delcher A.L."/>
            <person name="Schatz M."/>
            <person name="Zhao Q."/>
            <person name="Wortman J.R."/>
            <person name="Bidwell S.L."/>
            <person name="Alsmark U.C.M."/>
            <person name="Besteiro S."/>
            <person name="Sicheritz-Ponten T."/>
            <person name="Noel C.J."/>
            <person name="Dacks J.B."/>
            <person name="Foster P.G."/>
            <person name="Simillion C."/>
            <person name="Van de Peer Y."/>
            <person name="Miranda-Saavedra D."/>
            <person name="Barton G.J."/>
            <person name="Westrop G.D."/>
            <person name="Mueller S."/>
            <person name="Dessi D."/>
            <person name="Fiori P.L."/>
            <person name="Ren Q."/>
            <person name="Paulsen I."/>
            <person name="Zhang H."/>
            <person name="Bastida-Corcuera F.D."/>
            <person name="Simoes-Barbosa A."/>
            <person name="Brown M.T."/>
            <person name="Hayes R.D."/>
            <person name="Mukherjee M."/>
            <person name="Okumura C.Y."/>
            <person name="Schneider R."/>
            <person name="Smith A.J."/>
            <person name="Vanacova S."/>
            <person name="Villalvazo M."/>
            <person name="Haas B.J."/>
            <person name="Pertea M."/>
            <person name="Feldblyum T.V."/>
            <person name="Utterback T.R."/>
            <person name="Shu C.L."/>
            <person name="Osoegawa K."/>
            <person name="de Jong P.J."/>
            <person name="Hrdy I."/>
            <person name="Horvathova L."/>
            <person name="Zubacova Z."/>
            <person name="Dolezal P."/>
            <person name="Malik S.B."/>
            <person name="Logsdon J.M. Jr."/>
            <person name="Henze K."/>
            <person name="Gupta A."/>
            <person name="Wang C.C."/>
            <person name="Dunne R.L."/>
            <person name="Upcroft J.A."/>
            <person name="Upcroft P."/>
            <person name="White O."/>
            <person name="Salzberg S.L."/>
            <person name="Tang P."/>
            <person name="Chiu C.-H."/>
            <person name="Lee Y.-S."/>
            <person name="Embley T.M."/>
            <person name="Coombs G.H."/>
            <person name="Mottram J.C."/>
            <person name="Tachezy J."/>
            <person name="Fraser-Liggett C.M."/>
            <person name="Johnson P.J."/>
        </authorList>
    </citation>
    <scope>NUCLEOTIDE SEQUENCE [LARGE SCALE GENOMIC DNA]</scope>
    <source>
        <strain evidence="1">G3</strain>
    </source>
</reference>
<evidence type="ECO:0000313" key="2">
    <source>
        <dbReference type="Proteomes" id="UP000001542"/>
    </source>
</evidence>
<name>A2FAJ0_TRIV3</name>
<gene>
    <name evidence="1" type="ORF">TVAG_415070</name>
</gene>